<organism evidence="4 5">
    <name type="scientific">Enterococcus aquimarinus</name>
    <dbReference type="NCBI Taxonomy" id="328396"/>
    <lineage>
        <taxon>Bacteria</taxon>
        <taxon>Bacillati</taxon>
        <taxon>Bacillota</taxon>
        <taxon>Bacilli</taxon>
        <taxon>Lactobacillales</taxon>
        <taxon>Enterococcaceae</taxon>
        <taxon>Enterococcus</taxon>
    </lineage>
</organism>
<evidence type="ECO:0000313" key="4">
    <source>
        <dbReference type="EMBL" id="OJG08880.1"/>
    </source>
</evidence>
<evidence type="ECO:0000259" key="3">
    <source>
        <dbReference type="Pfam" id="PF00582"/>
    </source>
</evidence>
<dbReference type="InterPro" id="IPR014729">
    <property type="entry name" value="Rossmann-like_a/b/a_fold"/>
</dbReference>
<comment type="caution">
    <text evidence="4">The sequence shown here is derived from an EMBL/GenBank/DDBJ whole genome shotgun (WGS) entry which is preliminary data.</text>
</comment>
<feature type="domain" description="UspA" evidence="3">
    <location>
        <begin position="5"/>
        <end position="144"/>
    </location>
</feature>
<dbReference type="PIRSF" id="PIRSF006276">
    <property type="entry name" value="UspA"/>
    <property type="match status" value="1"/>
</dbReference>
<dbReference type="SUPFAM" id="SSF52402">
    <property type="entry name" value="Adenine nucleotide alpha hydrolases-like"/>
    <property type="match status" value="1"/>
</dbReference>
<dbReference type="Pfam" id="PF00582">
    <property type="entry name" value="Usp"/>
    <property type="match status" value="1"/>
</dbReference>
<dbReference type="RefSeq" id="WP_071875759.1">
    <property type="nucleotide sequence ID" value="NZ_JBHSHF010000001.1"/>
</dbReference>
<dbReference type="InterPro" id="IPR006016">
    <property type="entry name" value="UspA"/>
</dbReference>
<keyword evidence="2" id="KW-0963">Cytoplasm</keyword>
<dbReference type="PANTHER" id="PTHR46268">
    <property type="entry name" value="STRESS RESPONSE PROTEIN NHAX"/>
    <property type="match status" value="1"/>
</dbReference>
<gene>
    <name evidence="4" type="ORF">RU93_GL001324</name>
</gene>
<dbReference type="PRINTS" id="PR01438">
    <property type="entry name" value="UNVRSLSTRESS"/>
</dbReference>
<dbReference type="Gene3D" id="3.40.50.620">
    <property type="entry name" value="HUPs"/>
    <property type="match status" value="1"/>
</dbReference>
<proteinExistence type="inferred from homology"/>
<protein>
    <recommendedName>
        <fullName evidence="2">Universal stress protein</fullName>
    </recommendedName>
</protein>
<accession>A0A1L8QN03</accession>
<dbReference type="CDD" id="cd00293">
    <property type="entry name" value="USP-like"/>
    <property type="match status" value="1"/>
</dbReference>
<dbReference type="EMBL" id="JXKD01000026">
    <property type="protein sequence ID" value="OJG08880.1"/>
    <property type="molecule type" value="Genomic_DNA"/>
</dbReference>
<dbReference type="Proteomes" id="UP000182149">
    <property type="component" value="Unassembled WGS sequence"/>
</dbReference>
<dbReference type="GO" id="GO:0005737">
    <property type="term" value="C:cytoplasm"/>
    <property type="evidence" value="ECO:0007669"/>
    <property type="project" value="UniProtKB-SubCell"/>
</dbReference>
<comment type="subcellular location">
    <subcellularLocation>
        <location evidence="2">Cytoplasm</location>
    </subcellularLocation>
</comment>
<dbReference type="STRING" id="328396.RU93_GL001324"/>
<dbReference type="OrthoDB" id="9777884at2"/>
<comment type="similarity">
    <text evidence="1 2">Belongs to the universal stress protein A family.</text>
</comment>
<evidence type="ECO:0000256" key="2">
    <source>
        <dbReference type="PIRNR" id="PIRNR006276"/>
    </source>
</evidence>
<evidence type="ECO:0000313" key="5">
    <source>
        <dbReference type="Proteomes" id="UP000182149"/>
    </source>
</evidence>
<name>A0A1L8QN03_9ENTE</name>
<keyword evidence="5" id="KW-1185">Reference proteome</keyword>
<sequence>MLTAYNKILVAIDGSVQSEKAFKESVEIAKRNHAKLYLTWIINDIELTTSAYSFAKLLTEEQEFVEDFMAKKVKEAKELGLEEIETIIEIGSPKRKISVDVPNEYDIDLIIMGSTGKGAITQALVGSTTSYVVNHAPCNVLVVK</sequence>
<reference evidence="4 5" key="1">
    <citation type="submission" date="2014-12" db="EMBL/GenBank/DDBJ databases">
        <title>Draft genome sequences of 29 type strains of Enterococci.</title>
        <authorList>
            <person name="Zhong Z."/>
            <person name="Sun Z."/>
            <person name="Liu W."/>
            <person name="Zhang W."/>
            <person name="Zhang H."/>
        </authorList>
    </citation>
    <scope>NUCLEOTIDE SEQUENCE [LARGE SCALE GENOMIC DNA]</scope>
    <source>
        <strain evidence="4 5">DSM 17690</strain>
    </source>
</reference>
<dbReference type="PANTHER" id="PTHR46268:SF6">
    <property type="entry name" value="UNIVERSAL STRESS PROTEIN UP12"/>
    <property type="match status" value="1"/>
</dbReference>
<dbReference type="InterPro" id="IPR006015">
    <property type="entry name" value="Universal_stress_UspA"/>
</dbReference>
<evidence type="ECO:0000256" key="1">
    <source>
        <dbReference type="ARBA" id="ARBA00008791"/>
    </source>
</evidence>
<dbReference type="AlphaFoldDB" id="A0A1L8QN03"/>